<dbReference type="RefSeq" id="WP_150947346.1">
    <property type="nucleotide sequence ID" value="NZ_VCMV01000036.1"/>
</dbReference>
<dbReference type="GO" id="GO:0016491">
    <property type="term" value="F:oxidoreductase activity"/>
    <property type="evidence" value="ECO:0007669"/>
    <property type="project" value="UniProtKB-KW"/>
</dbReference>
<dbReference type="CDD" id="cd19081">
    <property type="entry name" value="AKR_AKR9C1"/>
    <property type="match status" value="1"/>
</dbReference>
<dbReference type="EMBL" id="VCMV01000036">
    <property type="protein sequence ID" value="KAB0265374.1"/>
    <property type="molecule type" value="Genomic_DNA"/>
</dbReference>
<dbReference type="Gene3D" id="3.20.20.100">
    <property type="entry name" value="NADP-dependent oxidoreductase domain"/>
    <property type="match status" value="1"/>
</dbReference>
<evidence type="ECO:0000259" key="2">
    <source>
        <dbReference type="Pfam" id="PF00248"/>
    </source>
</evidence>
<dbReference type="FunFam" id="3.20.20.100:FF:000004">
    <property type="entry name" value="Oxidoreductase, aldo/keto reductase"/>
    <property type="match status" value="1"/>
</dbReference>
<name>A0A5N3P6L1_9HYPH</name>
<dbReference type="GO" id="GO:0005829">
    <property type="term" value="C:cytosol"/>
    <property type="evidence" value="ECO:0007669"/>
    <property type="project" value="TreeGrafter"/>
</dbReference>
<dbReference type="InterPro" id="IPR050523">
    <property type="entry name" value="AKR_Detox_Biosynth"/>
</dbReference>
<dbReference type="InterPro" id="IPR036812">
    <property type="entry name" value="NAD(P)_OxRdtase_dom_sf"/>
</dbReference>
<dbReference type="PANTHER" id="PTHR43364">
    <property type="entry name" value="NADH-SPECIFIC METHYLGLYOXAL REDUCTASE-RELATED"/>
    <property type="match status" value="1"/>
</dbReference>
<evidence type="ECO:0000256" key="1">
    <source>
        <dbReference type="ARBA" id="ARBA00023002"/>
    </source>
</evidence>
<dbReference type="InterPro" id="IPR023210">
    <property type="entry name" value="NADP_OxRdtase_dom"/>
</dbReference>
<dbReference type="OrthoDB" id="9803483at2"/>
<evidence type="ECO:0000313" key="4">
    <source>
        <dbReference type="Proteomes" id="UP000325684"/>
    </source>
</evidence>
<comment type="caution">
    <text evidence="3">The sequence shown here is derived from an EMBL/GenBank/DDBJ whole genome shotgun (WGS) entry which is preliminary data.</text>
</comment>
<dbReference type="Proteomes" id="UP000325684">
    <property type="component" value="Unassembled WGS sequence"/>
</dbReference>
<dbReference type="AlphaFoldDB" id="A0A5N3P6L1"/>
<keyword evidence="4" id="KW-1185">Reference proteome</keyword>
<dbReference type="Pfam" id="PF00248">
    <property type="entry name" value="Aldo_ket_red"/>
    <property type="match status" value="1"/>
</dbReference>
<organism evidence="3 4">
    <name type="scientific">Microvirga brassicacearum</name>
    <dbReference type="NCBI Taxonomy" id="2580413"/>
    <lineage>
        <taxon>Bacteria</taxon>
        <taxon>Pseudomonadati</taxon>
        <taxon>Pseudomonadota</taxon>
        <taxon>Alphaproteobacteria</taxon>
        <taxon>Hyphomicrobiales</taxon>
        <taxon>Methylobacteriaceae</taxon>
        <taxon>Microvirga</taxon>
    </lineage>
</organism>
<accession>A0A5N3P6L1</accession>
<evidence type="ECO:0000313" key="3">
    <source>
        <dbReference type="EMBL" id="KAB0265374.1"/>
    </source>
</evidence>
<feature type="domain" description="NADP-dependent oxidoreductase" evidence="2">
    <location>
        <begin position="15"/>
        <end position="313"/>
    </location>
</feature>
<proteinExistence type="predicted"/>
<protein>
    <submittedName>
        <fullName evidence="3">Aldo/keto reductase</fullName>
    </submittedName>
</protein>
<reference evidence="3 4" key="1">
    <citation type="journal article" date="2019" name="Microorganisms">
        <title>Genome Insights into the Novel Species Microvirga brassicacearum, a Rapeseed Endophyte with Biotechnological Potential.</title>
        <authorList>
            <person name="Jimenez-Gomez A."/>
            <person name="Saati-Santamaria Z."/>
            <person name="Igual J.M."/>
            <person name="Rivas R."/>
            <person name="Mateos P.F."/>
            <person name="Garcia-Fraile P."/>
        </authorList>
    </citation>
    <scope>NUCLEOTIDE SEQUENCE [LARGE SCALE GENOMIC DNA]</scope>
    <source>
        <strain evidence="3 4">CDVBN77</strain>
    </source>
</reference>
<sequence length="315" mass="34460">MNKRRLGRSDLMVSPLCLGGNVFGWTADETASFRILDGFIDAGLEFIDTADVYSSWAPGNQGGESETIIGRWMKARGNRSKVIIATKVGSEMGPDRKGLSRAYIRQAVEDSLTRLQTDYIDLYQSHRDDEATPQAETLGAYQELIEAGKVRAIGASNFTAERLKSALEISAKHGLPRYESLQPKYNLYDRAEYENDLEPTCLAQEVGVIPYHSLASGFLTGKYRSESDFGKSVRGGRMVNYLNERGTRVLAALDEVAAEKNAAPAQVAIAWLMARPSITAPIASATSVTQLEDLVAATRLTLDAETIKKLDRASA</sequence>
<keyword evidence="1" id="KW-0560">Oxidoreductase</keyword>
<dbReference type="PANTHER" id="PTHR43364:SF6">
    <property type="entry name" value="OXIDOREDUCTASE-RELATED"/>
    <property type="match status" value="1"/>
</dbReference>
<gene>
    <name evidence="3" type="ORF">FEZ63_18805</name>
</gene>
<dbReference type="SUPFAM" id="SSF51430">
    <property type="entry name" value="NAD(P)-linked oxidoreductase"/>
    <property type="match status" value="1"/>
</dbReference>